<dbReference type="OrthoDB" id="7359057at2"/>
<dbReference type="RefSeq" id="WP_134359022.1">
    <property type="nucleotide sequence ID" value="NZ_CP038033.1"/>
</dbReference>
<dbReference type="Proteomes" id="UP000294325">
    <property type="component" value="Chromosome"/>
</dbReference>
<keyword evidence="1" id="KW-0732">Signal</keyword>
<gene>
    <name evidence="2" type="ORF">E3U44_15525</name>
</gene>
<keyword evidence="3" id="KW-1185">Reference proteome</keyword>
<evidence type="ECO:0000256" key="1">
    <source>
        <dbReference type="SAM" id="SignalP"/>
    </source>
</evidence>
<dbReference type="AlphaFoldDB" id="A0A4V1AW86"/>
<evidence type="ECO:0000313" key="2">
    <source>
        <dbReference type="EMBL" id="QBQ55765.1"/>
    </source>
</evidence>
<name>A0A4V1AW86_9GAMM</name>
<organism evidence="2 3">
    <name type="scientific">Nitrosococcus wardiae</name>
    <dbReference type="NCBI Taxonomy" id="1814290"/>
    <lineage>
        <taxon>Bacteria</taxon>
        <taxon>Pseudomonadati</taxon>
        <taxon>Pseudomonadota</taxon>
        <taxon>Gammaproteobacteria</taxon>
        <taxon>Chromatiales</taxon>
        <taxon>Chromatiaceae</taxon>
        <taxon>Nitrosococcus</taxon>
    </lineage>
</organism>
<evidence type="ECO:0008006" key="4">
    <source>
        <dbReference type="Google" id="ProtNLM"/>
    </source>
</evidence>
<evidence type="ECO:0000313" key="3">
    <source>
        <dbReference type="Proteomes" id="UP000294325"/>
    </source>
</evidence>
<dbReference type="SUPFAM" id="SSF56925">
    <property type="entry name" value="OMPA-like"/>
    <property type="match status" value="1"/>
</dbReference>
<dbReference type="KEGG" id="nwr:E3U44_15525"/>
<dbReference type="Gene3D" id="2.40.160.20">
    <property type="match status" value="1"/>
</dbReference>
<protein>
    <recommendedName>
        <fullName evidence="4">Outer membrane protein beta-barrel domain-containing protein</fullName>
    </recommendedName>
</protein>
<proteinExistence type="predicted"/>
<reference evidence="2 3" key="1">
    <citation type="submission" date="2019-03" db="EMBL/GenBank/DDBJ databases">
        <title>The genome sequence of Nitrosococcus wardiae strain D1FHST reveals the archetypal metabolic capacity of ammonia-oxidizing Gammaproteobacteria.</title>
        <authorList>
            <person name="Wang L."/>
            <person name="Lim C.K."/>
            <person name="Hanson T.E."/>
            <person name="Dang H."/>
            <person name="Klotz M.G."/>
        </authorList>
    </citation>
    <scope>NUCLEOTIDE SEQUENCE [LARGE SCALE GENOMIC DNA]</scope>
    <source>
        <strain evidence="2 3">D1FHS</strain>
    </source>
</reference>
<dbReference type="InterPro" id="IPR011250">
    <property type="entry name" value="OMP/PagP_B-barrel"/>
</dbReference>
<accession>A0A4V1AW86</accession>
<feature type="chain" id="PRO_5020432226" description="Outer membrane protein beta-barrel domain-containing protein" evidence="1">
    <location>
        <begin position="26"/>
        <end position="168"/>
    </location>
</feature>
<dbReference type="EMBL" id="CP038033">
    <property type="protein sequence ID" value="QBQ55765.1"/>
    <property type="molecule type" value="Genomic_DNA"/>
</dbReference>
<feature type="signal peptide" evidence="1">
    <location>
        <begin position="1"/>
        <end position="25"/>
    </location>
</feature>
<sequence>MKIKQTALALSVLLPSFYFPAASYAEQEIGDREVILSGSGISGSGFDTTSVAIDGQFGQFWSKALEFGFRQNVGFADTEETSRLSGATRIFSDYHFDYNAWQPFVGASAGVQYGSGVNDAFIIGPEVGVKYYVKEKTFITGRVSYLFDVDEDVDDGSTFYSLGIGFNF</sequence>